<gene>
    <name evidence="1" type="ORF">A3L01_04805</name>
</gene>
<proteinExistence type="predicted"/>
<accession>A0A2Z2MFM2</accession>
<dbReference type="GeneID" id="33326066"/>
<evidence type="ECO:0000313" key="2">
    <source>
        <dbReference type="Proteomes" id="UP000250272"/>
    </source>
</evidence>
<protein>
    <submittedName>
        <fullName evidence="1">Uncharacterized protein</fullName>
    </submittedName>
</protein>
<dbReference type="AlphaFoldDB" id="A0A2Z2MFM2"/>
<evidence type="ECO:0000313" key="1">
    <source>
        <dbReference type="EMBL" id="ASJ04716.1"/>
    </source>
</evidence>
<keyword evidence="2" id="KW-1185">Reference proteome</keyword>
<name>A0A2Z2MFM2_9EURY</name>
<sequence length="62" mass="7119">MAVEKHVRFTYFGISSLLGNLDEIEEELLKLKIQELEGLENLSKETLENGVPWEKAKKEFGP</sequence>
<dbReference type="Proteomes" id="UP000250272">
    <property type="component" value="Chromosome"/>
</dbReference>
<organism evidence="1 2">
    <name type="scientific">Thermococcus barossii</name>
    <dbReference type="NCBI Taxonomy" id="54077"/>
    <lineage>
        <taxon>Archaea</taxon>
        <taxon>Methanobacteriati</taxon>
        <taxon>Methanobacteriota</taxon>
        <taxon>Thermococci</taxon>
        <taxon>Thermococcales</taxon>
        <taxon>Thermococcaceae</taxon>
        <taxon>Thermococcus</taxon>
    </lineage>
</organism>
<dbReference type="EMBL" id="CP015101">
    <property type="protein sequence ID" value="ASJ04716.1"/>
    <property type="molecule type" value="Genomic_DNA"/>
</dbReference>
<dbReference type="KEGG" id="tbs:A3L01_04805"/>
<dbReference type="RefSeq" id="WP_088864735.1">
    <property type="nucleotide sequence ID" value="NZ_CP015101.1"/>
</dbReference>
<reference evidence="1 2" key="1">
    <citation type="submission" date="2016-04" db="EMBL/GenBank/DDBJ databases">
        <title>Complete genome sequence of Thermococcus barossii type strain SHCK-94.</title>
        <authorList>
            <person name="Oger P.M."/>
        </authorList>
    </citation>
    <scope>NUCLEOTIDE SEQUENCE [LARGE SCALE GENOMIC DNA]</scope>
    <source>
        <strain evidence="1 2">SHCK-94</strain>
    </source>
</reference>